<evidence type="ECO:0000256" key="2">
    <source>
        <dbReference type="ARBA" id="ARBA00004609"/>
    </source>
</evidence>
<reference evidence="13 14" key="2">
    <citation type="journal article" date="2005" name="Science">
        <title>The genome of the African trypanosome Trypanosoma brucei.</title>
        <authorList>
            <person name="Berriman M."/>
            <person name="Ghedin E."/>
            <person name="Hertz-Fowler C."/>
            <person name="Blandin G."/>
            <person name="Renauld H."/>
            <person name="Bartholomeu D.C."/>
            <person name="Lennard N.J."/>
            <person name="Caler E."/>
            <person name="Hamlin N.E."/>
            <person name="Haas B."/>
            <person name="Bohme U."/>
            <person name="Hannick L."/>
            <person name="Aslett M.A."/>
            <person name="Shallom J."/>
            <person name="Marcello L."/>
            <person name="Hou L."/>
            <person name="Wickstead B."/>
            <person name="Alsmark U.C."/>
            <person name="Arrowsmith C."/>
            <person name="Atkin R.J."/>
            <person name="Barron A.J."/>
            <person name="Bringaud F."/>
            <person name="Brooks K."/>
            <person name="Carrington M."/>
            <person name="Cherevach I."/>
            <person name="Chillingworth T.J."/>
            <person name="Churcher C."/>
            <person name="Clark L.N."/>
            <person name="Corton C.H."/>
            <person name="Cronin A."/>
            <person name="Davies R.M."/>
            <person name="Doggett J."/>
            <person name="Djikeng A."/>
            <person name="Feldblyum T."/>
            <person name="Field M.C."/>
            <person name="Fraser A."/>
            <person name="Goodhead I."/>
            <person name="Hance Z."/>
            <person name="Harper D."/>
            <person name="Harris B.R."/>
            <person name="Hauser H."/>
            <person name="Hostetler J."/>
            <person name="Ivens A."/>
            <person name="Jagels K."/>
            <person name="Johnson D."/>
            <person name="Johnson J."/>
            <person name="Jones K."/>
            <person name="Kerhornou A.X."/>
            <person name="Koo H."/>
            <person name="Larke N."/>
            <person name="Landfear S."/>
            <person name="Larkin C."/>
            <person name="Leech V."/>
            <person name="Line A."/>
            <person name="Lord A."/>
            <person name="Macleod A."/>
            <person name="Mooney P.J."/>
            <person name="Moule S."/>
            <person name="Martin D.M."/>
            <person name="Morgan G.W."/>
            <person name="Mungall K."/>
            <person name="Norbertczak H."/>
            <person name="Ormond D."/>
            <person name="Pai G."/>
            <person name="Peacock C.S."/>
            <person name="Peterson J."/>
            <person name="Quail M.A."/>
            <person name="Rabbinowitsch E."/>
            <person name="Rajandream M.A."/>
            <person name="Reitter C."/>
            <person name="Salzberg S.L."/>
            <person name="Sanders M."/>
            <person name="Schobel S."/>
            <person name="Sharp S."/>
            <person name="Simmonds M."/>
            <person name="Simpson A.J."/>
            <person name="Tallon L."/>
            <person name="Turner C.M."/>
            <person name="Tait A."/>
            <person name="Tivey A.R."/>
            <person name="Van Aken S."/>
            <person name="Walker D."/>
            <person name="Wanless D."/>
            <person name="Wang S."/>
            <person name="White B."/>
            <person name="White O."/>
            <person name="Whitehead S."/>
            <person name="Woodward J."/>
            <person name="Wortman J."/>
            <person name="Adams M.D."/>
            <person name="Embley T.M."/>
            <person name="Gull K."/>
            <person name="Ullu E."/>
            <person name="Barry J.D."/>
            <person name="Fairlamb A.H."/>
            <person name="Opperdoes F."/>
            <person name="Barrell B.G."/>
            <person name="Donelson J.E."/>
            <person name="Hall N."/>
            <person name="Fraser C.M."/>
            <person name="Melville S.E."/>
            <person name="El-Sayed N.M."/>
        </authorList>
    </citation>
    <scope>NUCLEOTIDE SEQUENCE [LARGE SCALE GENOMIC DNA]</scope>
    <source>
        <strain evidence="13 14">927/4 GUTat10.1</strain>
    </source>
</reference>
<evidence type="ECO:0000256" key="4">
    <source>
        <dbReference type="ARBA" id="ARBA00022622"/>
    </source>
</evidence>
<dbReference type="InterPro" id="IPR019609">
    <property type="entry name" value="Variant_surf_glycoprt_trypan_C"/>
</dbReference>
<dbReference type="GO" id="GO:0005886">
    <property type="term" value="C:plasma membrane"/>
    <property type="evidence" value="ECO:0007669"/>
    <property type="project" value="UniProtKB-SubCell"/>
</dbReference>
<proteinExistence type="predicted"/>
<dbReference type="Pfam" id="PF13206">
    <property type="entry name" value="VSG_B"/>
    <property type="match status" value="1"/>
</dbReference>
<dbReference type="VEuPathDB" id="TriTrypDB:Tb927.11.19540"/>
<sequence length="508" mass="55251">MSISHVLWSTALIALTSVKTADANIDTGANRREFGAMCNVLRWTSTTFTNKADDWDDDKIYNSIADINMTLAEKEWRAMFLQEGQAEKWQLKLPTKHAENAAFQKMWALWACAAQRVGSERGLTDKLKKLKANELTATDLSLRRQRVQQIADKAHGIYFELKKLNRKKLKATPATIKAKIYTAVLGKADAVLGTDPTDDDSITSGGTSAATRSNGCGNSNIANQPGKNLGTVALCVCAKGASGTAVDDACWSETAAEVAYPTAASQAKTKIHELIKMCGTAAHTKLTADAVEASIKGLTSIMHTSSSGTYIGEYLATGCNGEDNGVVCFKYGTLTTTTNSNLMTIPWLAELHQLKQDLTGDDNLERAGQPLVQQLTILEAEVKEITAGELLMRQDSLFVNQPTHPASPEKVATVGEVCSKHNGSNTTCPRDKRTYDEKENKCNPIKQVEGVTAEGTGEKTTTEKCRGKLEKDCKSPDCKWEETVCKDSSFLVNKKLALISTNFVDLMF</sequence>
<dbReference type="KEGG" id="tbr:Tb11.57.0052"/>
<feature type="domain" description="Trypanosome variant surface glycoprotein C-terminal" evidence="11">
    <location>
        <begin position="418"/>
        <end position="506"/>
    </location>
</feature>
<feature type="domain" description="Trypanosome variant surface glycoprotein B-type N-terminal" evidence="12">
    <location>
        <begin position="13"/>
        <end position="375"/>
    </location>
</feature>
<dbReference type="InParanoid" id="Q22KT7"/>
<dbReference type="GeneID" id="3663946"/>
<name>Q22KT7_TRYB2</name>
<feature type="compositionally biased region" description="Polar residues" evidence="9">
    <location>
        <begin position="202"/>
        <end position="218"/>
    </location>
</feature>
<dbReference type="RefSeq" id="XP_828105.1">
    <property type="nucleotide sequence ID" value="XM_823012.1"/>
</dbReference>
<dbReference type="GO" id="GO:0098552">
    <property type="term" value="C:side of membrane"/>
    <property type="evidence" value="ECO:0007669"/>
    <property type="project" value="UniProtKB-KW"/>
</dbReference>
<evidence type="ECO:0000313" key="14">
    <source>
        <dbReference type="Proteomes" id="UP000008524"/>
    </source>
</evidence>
<dbReference type="Gene3D" id="3.30.1680.40">
    <property type="match status" value="1"/>
</dbReference>
<evidence type="ECO:0000259" key="11">
    <source>
        <dbReference type="Pfam" id="PF10659"/>
    </source>
</evidence>
<evidence type="ECO:0000256" key="10">
    <source>
        <dbReference type="SAM" id="SignalP"/>
    </source>
</evidence>
<comment type="subcellular location">
    <subcellularLocation>
        <location evidence="2">Cell membrane</location>
        <topology evidence="2">Lipid-anchor</topology>
        <topology evidence="2">GPI-anchor</topology>
    </subcellularLocation>
</comment>
<keyword evidence="14" id="KW-1185">Reference proteome</keyword>
<keyword evidence="6" id="KW-0472">Membrane</keyword>
<protein>
    <submittedName>
        <fullName evidence="13">Variant surface glycoprotein (VSG, atypical), putative</fullName>
    </submittedName>
</protein>
<dbReference type="GO" id="GO:0020033">
    <property type="term" value="P:antigenic variation"/>
    <property type="evidence" value="ECO:0000304"/>
    <property type="project" value="GeneDB"/>
</dbReference>
<keyword evidence="3" id="KW-1003">Cell membrane</keyword>
<dbReference type="Proteomes" id="UP000008524">
    <property type="component" value="Chromosome 11"/>
</dbReference>
<evidence type="ECO:0000256" key="7">
    <source>
        <dbReference type="ARBA" id="ARBA00023180"/>
    </source>
</evidence>
<evidence type="ECO:0000256" key="9">
    <source>
        <dbReference type="SAM" id="MobiDB-lite"/>
    </source>
</evidence>
<evidence type="ECO:0000256" key="6">
    <source>
        <dbReference type="ARBA" id="ARBA00023136"/>
    </source>
</evidence>
<evidence type="ECO:0000313" key="13">
    <source>
        <dbReference type="EMBL" id="EAN78993.1"/>
    </source>
</evidence>
<dbReference type="EMBL" id="CH464492">
    <property type="protein sequence ID" value="EAN78993.1"/>
    <property type="molecule type" value="Genomic_DNA"/>
</dbReference>
<evidence type="ECO:0000256" key="8">
    <source>
        <dbReference type="ARBA" id="ARBA00023288"/>
    </source>
</evidence>
<comment type="function">
    <text evidence="1">VSG forms a coat on the surface of the parasite. The trypanosome evades the immune response of the host by expressing a series of antigenically distinct VSGs from an estimated 1000 VSG genes.</text>
</comment>
<gene>
    <name evidence="13" type="ORF">Tb11.57.0052</name>
</gene>
<accession>Q22KT7</accession>
<keyword evidence="7" id="KW-0325">Glycoprotein</keyword>
<evidence type="ECO:0000256" key="1">
    <source>
        <dbReference type="ARBA" id="ARBA00002523"/>
    </source>
</evidence>
<evidence type="ECO:0000259" key="12">
    <source>
        <dbReference type="Pfam" id="PF13206"/>
    </source>
</evidence>
<feature type="chain" id="PRO_5004201154" evidence="10">
    <location>
        <begin position="24"/>
        <end position="508"/>
    </location>
</feature>
<evidence type="ECO:0000256" key="5">
    <source>
        <dbReference type="ARBA" id="ARBA00022729"/>
    </source>
</evidence>
<dbReference type="Pfam" id="PF10659">
    <property type="entry name" value="Trypan_glycop_C"/>
    <property type="match status" value="1"/>
</dbReference>
<keyword evidence="8" id="KW-0449">Lipoprotein</keyword>
<dbReference type="AlphaFoldDB" id="Q22KT7"/>
<keyword evidence="5 10" id="KW-0732">Signal</keyword>
<evidence type="ECO:0000256" key="3">
    <source>
        <dbReference type="ARBA" id="ARBA00022475"/>
    </source>
</evidence>
<organism evidence="13 14">
    <name type="scientific">Trypanosoma brucei brucei (strain 927/4 GUTat10.1)</name>
    <dbReference type="NCBI Taxonomy" id="185431"/>
    <lineage>
        <taxon>Eukaryota</taxon>
        <taxon>Discoba</taxon>
        <taxon>Euglenozoa</taxon>
        <taxon>Kinetoplastea</taxon>
        <taxon>Metakinetoplastina</taxon>
        <taxon>Trypanosomatida</taxon>
        <taxon>Trypanosomatidae</taxon>
        <taxon>Trypanosoma</taxon>
    </lineage>
</organism>
<feature type="region of interest" description="Disordered" evidence="9">
    <location>
        <begin position="197"/>
        <end position="218"/>
    </location>
</feature>
<keyword evidence="4" id="KW-0336">GPI-anchor</keyword>
<feature type="signal peptide" evidence="10">
    <location>
        <begin position="1"/>
        <end position="23"/>
    </location>
</feature>
<reference evidence="13 14" key="1">
    <citation type="journal article" date="2005" name="Science">
        <title>Comparative genomics of trypanosomatid parasitic protozoa.</title>
        <authorList>
            <person name="El-Sayed N.M."/>
            <person name="Myler P.J."/>
            <person name="Blandin G."/>
            <person name="Berriman M."/>
            <person name="Crabtree J."/>
            <person name="Aggarwal G."/>
            <person name="Caler E."/>
            <person name="Renauld H."/>
            <person name="Worthey E.A."/>
            <person name="Hertz-Fowler C."/>
            <person name="Ghedin E."/>
            <person name="Peacock C."/>
            <person name="Bartholomeu D.C."/>
            <person name="Haas B.J."/>
            <person name="Tran A.N."/>
            <person name="Wortman J.R."/>
            <person name="Alsmark U.C."/>
            <person name="Angiuoli S."/>
            <person name="Anupama A."/>
            <person name="Badger J."/>
            <person name="Bringaud F."/>
            <person name="Cadag E."/>
            <person name="Carlton J.M."/>
            <person name="Cerqueira G.C."/>
            <person name="Creasy T."/>
            <person name="Delcher A.L."/>
            <person name="Djikeng A."/>
            <person name="Embley T.M."/>
            <person name="Hauser C."/>
            <person name="Ivens A.C."/>
            <person name="Kummerfeld S.K."/>
            <person name="Pereira-Leal J.B."/>
            <person name="Nilsson D."/>
            <person name="Peterson J."/>
            <person name="Salzberg S.L."/>
            <person name="Shallom J."/>
            <person name="Silva J.C."/>
            <person name="Sundaram J."/>
            <person name="Westenberger S."/>
            <person name="White O."/>
            <person name="Melville S.E."/>
            <person name="Donelson J.E."/>
            <person name="Andersson B."/>
            <person name="Stuart K.D."/>
            <person name="Hall N."/>
        </authorList>
    </citation>
    <scope>NUCLEOTIDE SEQUENCE [LARGE SCALE GENOMIC DNA]</scope>
    <source>
        <strain evidence="13 14">927/4 GUTat10.1</strain>
    </source>
</reference>
<dbReference type="InterPro" id="IPR025932">
    <property type="entry name" value="Trypano_VSG_B_N_dom"/>
</dbReference>